<evidence type="ECO:0000313" key="1">
    <source>
        <dbReference type="EMBL" id="OZG66823.1"/>
    </source>
</evidence>
<dbReference type="RefSeq" id="WP_143241964.1">
    <property type="nucleotide sequence ID" value="NZ_JBDNSG010000001.1"/>
</dbReference>
<dbReference type="GeneID" id="98295561"/>
<evidence type="ECO:0000313" key="2">
    <source>
        <dbReference type="Proteomes" id="UP000216451"/>
    </source>
</evidence>
<gene>
    <name evidence="1" type="ORF">BAQU_0895</name>
</gene>
<dbReference type="EMBL" id="MWXA01000005">
    <property type="protein sequence ID" value="OZG66823.1"/>
    <property type="molecule type" value="Genomic_DNA"/>
</dbReference>
<proteinExistence type="predicted"/>
<reference evidence="1 2" key="1">
    <citation type="journal article" date="2017" name="BMC Genomics">
        <title>Comparative genomic and phylogenomic analyses of the Bifidobacteriaceae family.</title>
        <authorList>
            <person name="Lugli G.A."/>
            <person name="Milani C."/>
            <person name="Turroni F."/>
            <person name="Duranti S."/>
            <person name="Mancabelli L."/>
            <person name="Mangifesta M."/>
            <person name="Ferrario C."/>
            <person name="Modesto M."/>
            <person name="Mattarelli P."/>
            <person name="Jiri K."/>
            <person name="van Sinderen D."/>
            <person name="Ventura M."/>
        </authorList>
    </citation>
    <scope>NUCLEOTIDE SEQUENCE [LARGE SCALE GENOMIC DNA]</scope>
    <source>
        <strain evidence="1 2">LMG 28769</strain>
    </source>
</reference>
<keyword evidence="2" id="KW-1185">Reference proteome</keyword>
<sequence length="109" mass="11840">MNGSMQYQLGKPSKEELSFAGNLRKRAVVRRPRIVYLTGTESVSRELKREMERLGIGASQIADRSGVAQEVVDAMLDGGAVRAQDAMKILRAVGLNPTTLPTAYFKGAS</sequence>
<dbReference type="InterPro" id="IPR010982">
    <property type="entry name" value="Lambda_DNA-bd_dom_sf"/>
</dbReference>
<dbReference type="SUPFAM" id="SSF47413">
    <property type="entry name" value="lambda repressor-like DNA-binding domains"/>
    <property type="match status" value="1"/>
</dbReference>
<dbReference type="GO" id="GO:0003677">
    <property type="term" value="F:DNA binding"/>
    <property type="evidence" value="ECO:0007669"/>
    <property type="project" value="InterPro"/>
</dbReference>
<comment type="caution">
    <text evidence="1">The sequence shown here is derived from an EMBL/GenBank/DDBJ whole genome shotgun (WGS) entry which is preliminary data.</text>
</comment>
<organism evidence="1 2">
    <name type="scientific">Bifidobacterium aquikefiri</name>
    <dbReference type="NCBI Taxonomy" id="1653207"/>
    <lineage>
        <taxon>Bacteria</taxon>
        <taxon>Bacillati</taxon>
        <taxon>Actinomycetota</taxon>
        <taxon>Actinomycetes</taxon>
        <taxon>Bifidobacteriales</taxon>
        <taxon>Bifidobacteriaceae</taxon>
        <taxon>Bifidobacterium</taxon>
    </lineage>
</organism>
<protein>
    <submittedName>
        <fullName evidence="1">Uncharacterized protein</fullName>
    </submittedName>
</protein>
<dbReference type="AlphaFoldDB" id="A0A261G6J0"/>
<dbReference type="Proteomes" id="UP000216451">
    <property type="component" value="Unassembled WGS sequence"/>
</dbReference>
<name>A0A261G6J0_9BIFI</name>
<accession>A0A261G6J0</accession>